<dbReference type="PANTHER" id="PTHR33121">
    <property type="entry name" value="CYCLIC DI-GMP PHOSPHODIESTERASE PDEF"/>
    <property type="match status" value="1"/>
</dbReference>
<reference evidence="2 3" key="1">
    <citation type="submission" date="2021-06" db="EMBL/GenBank/DDBJ databases">
        <title>Bacillus sp. RD4P76, an endophyte from a halophyte.</title>
        <authorList>
            <person name="Sun J.-Q."/>
        </authorList>
    </citation>
    <scope>NUCLEOTIDE SEQUENCE [LARGE SCALE GENOMIC DNA]</scope>
    <source>
        <strain evidence="2 3">CGMCC 1.15917</strain>
    </source>
</reference>
<feature type="domain" description="EAL" evidence="1">
    <location>
        <begin position="29"/>
        <end position="277"/>
    </location>
</feature>
<dbReference type="SMART" id="SM00052">
    <property type="entry name" value="EAL"/>
    <property type="match status" value="1"/>
</dbReference>
<gene>
    <name evidence="2" type="ORF">KS419_07370</name>
</gene>
<dbReference type="RefSeq" id="WP_217065489.1">
    <property type="nucleotide sequence ID" value="NZ_JAHQCS010000077.1"/>
</dbReference>
<dbReference type="Pfam" id="PF00563">
    <property type="entry name" value="EAL"/>
    <property type="match status" value="1"/>
</dbReference>
<evidence type="ECO:0000259" key="1">
    <source>
        <dbReference type="PROSITE" id="PS50883"/>
    </source>
</evidence>
<proteinExistence type="predicted"/>
<dbReference type="CDD" id="cd01948">
    <property type="entry name" value="EAL"/>
    <property type="match status" value="1"/>
</dbReference>
<dbReference type="PROSITE" id="PS50883">
    <property type="entry name" value="EAL"/>
    <property type="match status" value="1"/>
</dbReference>
<evidence type="ECO:0000313" key="2">
    <source>
        <dbReference type="EMBL" id="MBU9711551.1"/>
    </source>
</evidence>
<organism evidence="2 3">
    <name type="scientific">Evansella tamaricis</name>
    <dbReference type="NCBI Taxonomy" id="2069301"/>
    <lineage>
        <taxon>Bacteria</taxon>
        <taxon>Bacillati</taxon>
        <taxon>Bacillota</taxon>
        <taxon>Bacilli</taxon>
        <taxon>Bacillales</taxon>
        <taxon>Bacillaceae</taxon>
        <taxon>Evansella</taxon>
    </lineage>
</organism>
<dbReference type="Proteomes" id="UP000784880">
    <property type="component" value="Unassembled WGS sequence"/>
</dbReference>
<protein>
    <submittedName>
        <fullName evidence="2">EAL domain-containing protein</fullName>
    </submittedName>
</protein>
<accession>A0ABS6JDA2</accession>
<dbReference type="InterPro" id="IPR001633">
    <property type="entry name" value="EAL_dom"/>
</dbReference>
<sequence>MKTINIYQPVTDIFSYIRSNQLNRITSIEINKYLTLMKIIRYKRMTTFFQPIFSLQEEKTLGYEALNRPPLSKSFPSTEKFYDFIGKTNQVFKIDLLCRNQALTKFYQSSLSNPWHKDRLLFLNVHPQVLMDSDYKTGETMKLLQDYNIQPHQIIFEITEKQSVTDYLMFERVLSNYRSQGFRIAVDDAGSGFNSLKALVHLTPEFLKVDRSLIHNIHISKSQQKMVSLLLDFANETGTKLIAEGIEQKEDLLYLKKMGVHYGQGYALAKPSEIIFS</sequence>
<dbReference type="EMBL" id="JAHQCS010000077">
    <property type="protein sequence ID" value="MBU9711551.1"/>
    <property type="molecule type" value="Genomic_DNA"/>
</dbReference>
<comment type="caution">
    <text evidence="2">The sequence shown here is derived from an EMBL/GenBank/DDBJ whole genome shotgun (WGS) entry which is preliminary data.</text>
</comment>
<dbReference type="InterPro" id="IPR050706">
    <property type="entry name" value="Cyclic-di-GMP_PDE-like"/>
</dbReference>
<dbReference type="PANTHER" id="PTHR33121:SF76">
    <property type="entry name" value="SIGNALING PROTEIN"/>
    <property type="match status" value="1"/>
</dbReference>
<keyword evidence="3" id="KW-1185">Reference proteome</keyword>
<name>A0ABS6JDA2_9BACI</name>
<evidence type="ECO:0000313" key="3">
    <source>
        <dbReference type="Proteomes" id="UP000784880"/>
    </source>
</evidence>